<dbReference type="CDD" id="cd21109">
    <property type="entry name" value="SPASM"/>
    <property type="match status" value="1"/>
</dbReference>
<evidence type="ECO:0000313" key="3">
    <source>
        <dbReference type="Proteomes" id="UP000593765"/>
    </source>
</evidence>
<name>A0A7M2WWU0_9BACT</name>
<dbReference type="KEGG" id="hbs:IPV69_22570"/>
<organism evidence="2 3">
    <name type="scientific">Humisphaera borealis</name>
    <dbReference type="NCBI Taxonomy" id="2807512"/>
    <lineage>
        <taxon>Bacteria</taxon>
        <taxon>Pseudomonadati</taxon>
        <taxon>Planctomycetota</taxon>
        <taxon>Phycisphaerae</taxon>
        <taxon>Tepidisphaerales</taxon>
        <taxon>Tepidisphaeraceae</taxon>
        <taxon>Humisphaera</taxon>
    </lineage>
</organism>
<reference evidence="2 3" key="1">
    <citation type="submission" date="2020-10" db="EMBL/GenBank/DDBJ databases">
        <title>Wide distribution of Phycisphaera-like planctomycetes from WD2101 soil group in peatlands and genome analysis of the first cultivated representative.</title>
        <authorList>
            <person name="Dedysh S.N."/>
            <person name="Beletsky A.V."/>
            <person name="Ivanova A."/>
            <person name="Kulichevskaya I.S."/>
            <person name="Suzina N.E."/>
            <person name="Philippov D.A."/>
            <person name="Rakitin A.L."/>
            <person name="Mardanov A.V."/>
            <person name="Ravin N.V."/>
        </authorList>
    </citation>
    <scope>NUCLEOTIDE SEQUENCE [LARGE SCALE GENOMIC DNA]</scope>
    <source>
        <strain evidence="2 3">M1803</strain>
    </source>
</reference>
<dbReference type="InterPro" id="IPR023885">
    <property type="entry name" value="4Fe4S-binding_SPASM_dom"/>
</dbReference>
<dbReference type="InterPro" id="IPR013785">
    <property type="entry name" value="Aldolase_TIM"/>
</dbReference>
<dbReference type="Gene3D" id="3.20.20.70">
    <property type="entry name" value="Aldolase class I"/>
    <property type="match status" value="1"/>
</dbReference>
<dbReference type="InterPro" id="IPR029044">
    <property type="entry name" value="Nucleotide-diphossugar_trans"/>
</dbReference>
<feature type="domain" description="4Fe4S-binding SPASM" evidence="1">
    <location>
        <begin position="474"/>
        <end position="540"/>
    </location>
</feature>
<dbReference type="SUPFAM" id="SSF102114">
    <property type="entry name" value="Radical SAM enzymes"/>
    <property type="match status" value="1"/>
</dbReference>
<dbReference type="SUPFAM" id="SSF53448">
    <property type="entry name" value="Nucleotide-diphospho-sugar transferases"/>
    <property type="match status" value="1"/>
</dbReference>
<proteinExistence type="predicted"/>
<dbReference type="Gene3D" id="3.90.550.10">
    <property type="entry name" value="Spore Coat Polysaccharide Biosynthesis Protein SpsA, Chain A"/>
    <property type="match status" value="1"/>
</dbReference>
<protein>
    <recommendedName>
        <fullName evidence="1">4Fe4S-binding SPASM domain-containing protein</fullName>
    </recommendedName>
</protein>
<dbReference type="Pfam" id="PF13186">
    <property type="entry name" value="SPASM"/>
    <property type="match status" value="1"/>
</dbReference>
<keyword evidence="3" id="KW-1185">Reference proteome</keyword>
<evidence type="ECO:0000259" key="1">
    <source>
        <dbReference type="Pfam" id="PF13186"/>
    </source>
</evidence>
<accession>A0A7M2WWU0</accession>
<sequence length="545" mass="57980">MTTSTSILTLVSLLHERATENSATRQFRGEPVLAWTLRRVRRCDAVGAIALLCWDDQAPAVRPIAEAAGAEVISQGARQACPAMDAVSAARRWADGWRGGPLGTSSFDAGFHPAAVKAVAEQWNAQAVLLVDPAAALVDPALLSAVITQFDAKPAAEFVFTPAATGLGAMLLPRALVDRLAAANSHPGRLLHYFPDQVSREPIAQDGCAATPTTVARSVHRYTLTSQRQIARVESATADLNGQLVGTDAESIVARMAAGAQSGVPGGDLPREVVLELTTRRDSRPIFSPAGSAATDRPDLPLDVARRLIDEMAALDDTRLTLAGVGDPLLHADCIEVIRHAAGHGIAVNVETDLLSGDGERIAALAESPADLVSIHLPALAAQTYAQVMGVDAYALALGNVQGLVSRRAALNRGTPLVIPLFTKCRQNLQEMEPWYDQWLRAVGSAVILGPSTFAGLIPDVAVADMSPPLRVPCRRLRERLAVLSDGCFTTCEQDVAGRQVQGRTGDDALSHIWQSKFAALRNLHADGRLEELAVCAKCKEWHRA</sequence>
<dbReference type="EMBL" id="CP063458">
    <property type="protein sequence ID" value="QOV88980.1"/>
    <property type="molecule type" value="Genomic_DNA"/>
</dbReference>
<dbReference type="PANTHER" id="PTHR11228">
    <property type="entry name" value="RADICAL SAM DOMAIN PROTEIN"/>
    <property type="match status" value="1"/>
</dbReference>
<dbReference type="InterPro" id="IPR050377">
    <property type="entry name" value="Radical_SAM_PqqE_MftC-like"/>
</dbReference>
<dbReference type="Proteomes" id="UP000593765">
    <property type="component" value="Chromosome"/>
</dbReference>
<gene>
    <name evidence="2" type="ORF">IPV69_22570</name>
</gene>
<dbReference type="PANTHER" id="PTHR11228:SF7">
    <property type="entry name" value="PQQA PEPTIDE CYCLASE"/>
    <property type="match status" value="1"/>
</dbReference>
<dbReference type="AlphaFoldDB" id="A0A7M2WWU0"/>
<dbReference type="InterPro" id="IPR058240">
    <property type="entry name" value="rSAM_sf"/>
</dbReference>
<evidence type="ECO:0000313" key="2">
    <source>
        <dbReference type="EMBL" id="QOV88980.1"/>
    </source>
</evidence>